<dbReference type="Gene3D" id="3.40.50.12780">
    <property type="entry name" value="N-terminal domain of ligase-like"/>
    <property type="match status" value="1"/>
</dbReference>
<sequence>MTSVMLQARLWLAPKIRRDFEAAQRRRVLADEELDAFQFAALQSIWADAVTSVPYYRQSVTTGKAPRTLKDWQDFQSIPVLTRQTIQENPELFMRDSRPPQGFAVTAGSTGTPLRIGIDQSERDLMRIATVASRQPVGYSLDARLFLIWGHAHLLGTGWRGKLNHLRRKLADRILGYCRVDAYRMNPQSCRRYAAQLVRFRPTGLIGYASALDLFARNTASFRDQFRSLGMRFILATSEPPPRTDTFELLEDLFGCPVVQEYGGVEFGPAAFKPPGQPFEVFSDLNYIEADSVGDGESPGQPILLTALYPRYTPLIRYRVGDAVLRPTILPHGHIRSFEGLAGRVHDVVPLSDGDSLHSMSVFHCIHQERDVYNIQMVFHDEGVDLCLVTSEQCDRAGLEARVRSRLRQVHPELAQARFRYVDDLGTNRAGKRRWFVDLRSRPENR</sequence>
<accession>A0A7C2PEY3</accession>
<evidence type="ECO:0008006" key="2">
    <source>
        <dbReference type="Google" id="ProtNLM"/>
    </source>
</evidence>
<dbReference type="InterPro" id="IPR053158">
    <property type="entry name" value="CapK_Type1_Caps_Biosynth"/>
</dbReference>
<evidence type="ECO:0000313" key="1">
    <source>
        <dbReference type="EMBL" id="HEN13877.1"/>
    </source>
</evidence>
<organism evidence="1">
    <name type="scientific">Schlesneria paludicola</name>
    <dbReference type="NCBI Taxonomy" id="360056"/>
    <lineage>
        <taxon>Bacteria</taxon>
        <taxon>Pseudomonadati</taxon>
        <taxon>Planctomycetota</taxon>
        <taxon>Planctomycetia</taxon>
        <taxon>Planctomycetales</taxon>
        <taxon>Planctomycetaceae</taxon>
        <taxon>Schlesneria</taxon>
    </lineage>
</organism>
<proteinExistence type="predicted"/>
<gene>
    <name evidence="1" type="ORF">ENQ76_00205</name>
</gene>
<comment type="caution">
    <text evidence="1">The sequence shown here is derived from an EMBL/GenBank/DDBJ whole genome shotgun (WGS) entry which is preliminary data.</text>
</comment>
<dbReference type="PANTHER" id="PTHR36932">
    <property type="entry name" value="CAPSULAR POLYSACCHARIDE BIOSYNTHESIS PROTEIN"/>
    <property type="match status" value="1"/>
</dbReference>
<dbReference type="AlphaFoldDB" id="A0A7C2PEY3"/>
<dbReference type="EMBL" id="DSOK01000006">
    <property type="protein sequence ID" value="HEN13877.1"/>
    <property type="molecule type" value="Genomic_DNA"/>
</dbReference>
<dbReference type="PANTHER" id="PTHR36932:SF1">
    <property type="entry name" value="CAPSULAR POLYSACCHARIDE BIOSYNTHESIS PROTEIN"/>
    <property type="match status" value="1"/>
</dbReference>
<dbReference type="InterPro" id="IPR042099">
    <property type="entry name" value="ANL_N_sf"/>
</dbReference>
<dbReference type="SUPFAM" id="SSF56801">
    <property type="entry name" value="Acetyl-CoA synthetase-like"/>
    <property type="match status" value="1"/>
</dbReference>
<name>A0A7C2PEY3_9PLAN</name>
<reference evidence="1" key="1">
    <citation type="journal article" date="2020" name="mSystems">
        <title>Genome- and Community-Level Interaction Insights into Carbon Utilization and Element Cycling Functions of Hydrothermarchaeota in Hydrothermal Sediment.</title>
        <authorList>
            <person name="Zhou Z."/>
            <person name="Liu Y."/>
            <person name="Xu W."/>
            <person name="Pan J."/>
            <person name="Luo Z.H."/>
            <person name="Li M."/>
        </authorList>
    </citation>
    <scope>NUCLEOTIDE SEQUENCE [LARGE SCALE GENOMIC DNA]</scope>
    <source>
        <strain evidence="1">SpSt-339</strain>
    </source>
</reference>
<protein>
    <recommendedName>
        <fullName evidence="2">Phenylacetate--CoA ligase family protein</fullName>
    </recommendedName>
</protein>